<dbReference type="RefSeq" id="WP_121250478.1">
    <property type="nucleotide sequence ID" value="NZ_RBIL01000001.1"/>
</dbReference>
<keyword evidence="3" id="KW-1185">Reference proteome</keyword>
<dbReference type="OrthoDB" id="4427395at2"/>
<organism evidence="2 3">
    <name type="scientific">Solirubrobacter pauli</name>
    <dbReference type="NCBI Taxonomy" id="166793"/>
    <lineage>
        <taxon>Bacteria</taxon>
        <taxon>Bacillati</taxon>
        <taxon>Actinomycetota</taxon>
        <taxon>Thermoleophilia</taxon>
        <taxon>Solirubrobacterales</taxon>
        <taxon>Solirubrobacteraceae</taxon>
        <taxon>Solirubrobacter</taxon>
    </lineage>
</organism>
<name>A0A660LDP5_9ACTN</name>
<dbReference type="AlphaFoldDB" id="A0A660LDP5"/>
<gene>
    <name evidence="2" type="ORF">C8N24_2592</name>
</gene>
<proteinExistence type="predicted"/>
<sequence length="163" mass="17157">MRSLILATLALAALTPAAEAQPPLCAPEVIESTLIGAGHLTQDDLDADMGVNLVRCGDLTGDGATDVAFTLASGGTAGDTHFGVIQAGADGAGEVVLYKEGYKVGLARHDAKSFDVLQPHYGKRDPNCCPSSFRQTRFTWTGTTFKAGKAKTLKRAPSRFYRA</sequence>
<feature type="signal peptide" evidence="1">
    <location>
        <begin position="1"/>
        <end position="20"/>
    </location>
</feature>
<evidence type="ECO:0000313" key="3">
    <source>
        <dbReference type="Proteomes" id="UP000278962"/>
    </source>
</evidence>
<keyword evidence="1" id="KW-0732">Signal</keyword>
<feature type="chain" id="PRO_5024967490" description="FG-GAP repeat protein" evidence="1">
    <location>
        <begin position="21"/>
        <end position="163"/>
    </location>
</feature>
<accession>A0A660LDP5</accession>
<evidence type="ECO:0008006" key="4">
    <source>
        <dbReference type="Google" id="ProtNLM"/>
    </source>
</evidence>
<evidence type="ECO:0000256" key="1">
    <source>
        <dbReference type="SAM" id="SignalP"/>
    </source>
</evidence>
<dbReference type="EMBL" id="RBIL01000001">
    <property type="protein sequence ID" value="RKQ92739.1"/>
    <property type="molecule type" value="Genomic_DNA"/>
</dbReference>
<evidence type="ECO:0000313" key="2">
    <source>
        <dbReference type="EMBL" id="RKQ92739.1"/>
    </source>
</evidence>
<dbReference type="Proteomes" id="UP000278962">
    <property type="component" value="Unassembled WGS sequence"/>
</dbReference>
<comment type="caution">
    <text evidence="2">The sequence shown here is derived from an EMBL/GenBank/DDBJ whole genome shotgun (WGS) entry which is preliminary data.</text>
</comment>
<reference evidence="2 3" key="1">
    <citation type="submission" date="2018-10" db="EMBL/GenBank/DDBJ databases">
        <title>Genomic Encyclopedia of Archaeal and Bacterial Type Strains, Phase II (KMG-II): from individual species to whole genera.</title>
        <authorList>
            <person name="Goeker M."/>
        </authorList>
    </citation>
    <scope>NUCLEOTIDE SEQUENCE [LARGE SCALE GENOMIC DNA]</scope>
    <source>
        <strain evidence="2 3">DSM 14954</strain>
    </source>
</reference>
<protein>
    <recommendedName>
        <fullName evidence="4">FG-GAP repeat protein</fullName>
    </recommendedName>
</protein>